<accession>A0A397SXH4</accession>
<evidence type="ECO:0000313" key="2">
    <source>
        <dbReference type="Proteomes" id="UP000265703"/>
    </source>
</evidence>
<comment type="caution">
    <text evidence="1">The sequence shown here is derived from an EMBL/GenBank/DDBJ whole genome shotgun (WGS) entry which is preliminary data.</text>
</comment>
<reference evidence="1 2" key="1">
    <citation type="submission" date="2018-06" db="EMBL/GenBank/DDBJ databases">
        <title>Comparative genomics reveals the genomic features of Rhizophagus irregularis, R. cerebriforme, R. diaphanum and Gigaspora rosea, and their symbiotic lifestyle signature.</title>
        <authorList>
            <person name="Morin E."/>
            <person name="San Clemente H."/>
            <person name="Chen E.C.H."/>
            <person name="De La Providencia I."/>
            <person name="Hainaut M."/>
            <person name="Kuo A."/>
            <person name="Kohler A."/>
            <person name="Murat C."/>
            <person name="Tang N."/>
            <person name="Roy S."/>
            <person name="Loubradou J."/>
            <person name="Henrissat B."/>
            <person name="Grigoriev I.V."/>
            <person name="Corradi N."/>
            <person name="Roux C."/>
            <person name="Martin F.M."/>
        </authorList>
    </citation>
    <scope>NUCLEOTIDE SEQUENCE [LARGE SCALE GENOMIC DNA]</scope>
    <source>
        <strain evidence="1 2">DAOM 227022</strain>
    </source>
</reference>
<evidence type="ECO:0000313" key="1">
    <source>
        <dbReference type="EMBL" id="RIA89366.1"/>
    </source>
</evidence>
<dbReference type="OrthoDB" id="2386689at2759"/>
<sequence length="321" mass="37421">MKNHSSGYKENEESDTDDEIVNINKVTLKIINKECKNVDPFDKSIIQCHGYVCWKSGTHQSKKVEDISLHREYTSYKTDCPWQVNKIEHYITNGNLGTGQQYKLLVQKYSQHKIAKKNLYNAIQKFQDREFKSFFSDKENVTMSSYCVDPKTNLPLLYLKDSKETLWQKFEAAYPDGIKRTSFMACLASGQYVYRKDLGGLCNICNEYCYEVFDTLTKCTQEHKNCCATCDQLFVLLEHLTVVLPENFQTIIEESPFDHWSTDTKQDAWFTASSFDAVFKILDPKPKWIKIFSDNGSHYHNSELMIIVANWNQWYGINIRG</sequence>
<protein>
    <submittedName>
        <fullName evidence="1">Uncharacterized protein</fullName>
    </submittedName>
</protein>
<proteinExistence type="predicted"/>
<dbReference type="AlphaFoldDB" id="A0A397SXH4"/>
<gene>
    <name evidence="1" type="ORF">C1645_824999</name>
</gene>
<keyword evidence="2" id="KW-1185">Reference proteome</keyword>
<dbReference type="EMBL" id="QKYT01000223">
    <property type="protein sequence ID" value="RIA89366.1"/>
    <property type="molecule type" value="Genomic_DNA"/>
</dbReference>
<organism evidence="1 2">
    <name type="scientific">Glomus cerebriforme</name>
    <dbReference type="NCBI Taxonomy" id="658196"/>
    <lineage>
        <taxon>Eukaryota</taxon>
        <taxon>Fungi</taxon>
        <taxon>Fungi incertae sedis</taxon>
        <taxon>Mucoromycota</taxon>
        <taxon>Glomeromycotina</taxon>
        <taxon>Glomeromycetes</taxon>
        <taxon>Glomerales</taxon>
        <taxon>Glomeraceae</taxon>
        <taxon>Glomus</taxon>
    </lineage>
</organism>
<dbReference type="Proteomes" id="UP000265703">
    <property type="component" value="Unassembled WGS sequence"/>
</dbReference>
<name>A0A397SXH4_9GLOM</name>